<dbReference type="GO" id="GO:0005634">
    <property type="term" value="C:nucleus"/>
    <property type="evidence" value="ECO:0007669"/>
    <property type="project" value="UniProtKB-SubCell"/>
</dbReference>
<dbReference type="InterPro" id="IPR007209">
    <property type="entry name" value="RNaseL-inhib-like_metal-bd_dom"/>
</dbReference>
<comment type="subcellular location">
    <subcellularLocation>
        <location evidence="6">Cytoplasm</location>
    </subcellularLocation>
    <subcellularLocation>
        <location evidence="6">Nucleus</location>
    </subcellularLocation>
</comment>
<feature type="domain" description="RNase L inhibitor RLI-like possible metal-binding" evidence="9">
    <location>
        <begin position="75"/>
        <end position="108"/>
    </location>
</feature>
<keyword evidence="3 6" id="KW-0698">rRNA processing</keyword>
<feature type="region of interest" description="Disordered" evidence="7">
    <location>
        <begin position="244"/>
        <end position="285"/>
    </location>
</feature>
<feature type="binding site" evidence="6">
    <location>
        <position position="90"/>
    </location>
    <ligand>
        <name>S-adenosyl-L-methionine</name>
        <dbReference type="ChEBI" id="CHEBI:59789"/>
    </ligand>
</feature>
<accession>A0A0L0VTB1</accession>
<dbReference type="PANTHER" id="PTHR20426:SF0">
    <property type="entry name" value="18S RRNA AMINOCARBOXYPROPYLTRANSFERASE"/>
    <property type="match status" value="1"/>
</dbReference>
<dbReference type="AlphaFoldDB" id="A0A0L0VTB1"/>
<keyword evidence="2 6" id="KW-0690">Ribosome biogenesis</keyword>
<dbReference type="OrthoDB" id="10262062at2759"/>
<comment type="function">
    <text evidence="6">Aminocarboxypropyltransferase that catalyzes the aminocarboxypropyl transfer on pseudouridine at position 1191 (Psi1191) in 18S rRNA. It constitutes the last step in biosynthesis of the hypermodified N1-methyl-N3-(3-amino-3-carboxypropyl) pseudouridine (m1acp3-Psi) conserved in eukaryotic 18S rRNA.</text>
</comment>
<evidence type="ECO:0000259" key="8">
    <source>
        <dbReference type="Pfam" id="PF04034"/>
    </source>
</evidence>
<evidence type="ECO:0000313" key="10">
    <source>
        <dbReference type="EMBL" id="KNF02491.1"/>
    </source>
</evidence>
<keyword evidence="6" id="KW-0539">Nucleus</keyword>
<keyword evidence="4 6" id="KW-0808">Transferase</keyword>
<dbReference type="GO" id="GO:0030490">
    <property type="term" value="P:maturation of SSU-rRNA"/>
    <property type="evidence" value="ECO:0007669"/>
    <property type="project" value="TreeGrafter"/>
</dbReference>
<evidence type="ECO:0000256" key="4">
    <source>
        <dbReference type="ARBA" id="ARBA00022679"/>
    </source>
</evidence>
<evidence type="ECO:0000256" key="7">
    <source>
        <dbReference type="SAM" id="MobiDB-lite"/>
    </source>
</evidence>
<reference evidence="11" key="1">
    <citation type="submission" date="2014-03" db="EMBL/GenBank/DDBJ databases">
        <title>The Genome Sequence of Puccinia striiformis f. sp. tritici PST-78.</title>
        <authorList>
            <consortium name="The Broad Institute Genome Sequencing Platform"/>
            <person name="Cuomo C."/>
            <person name="Hulbert S."/>
            <person name="Chen X."/>
            <person name="Walker B."/>
            <person name="Young S.K."/>
            <person name="Zeng Q."/>
            <person name="Gargeya S."/>
            <person name="Fitzgerald M."/>
            <person name="Haas B."/>
            <person name="Abouelleil A."/>
            <person name="Alvarado L."/>
            <person name="Arachchi H.M."/>
            <person name="Berlin A.M."/>
            <person name="Chapman S.B."/>
            <person name="Goldberg J."/>
            <person name="Griggs A."/>
            <person name="Gujja S."/>
            <person name="Hansen M."/>
            <person name="Howarth C."/>
            <person name="Imamovic A."/>
            <person name="Larimer J."/>
            <person name="McCowan C."/>
            <person name="Montmayeur A."/>
            <person name="Murphy C."/>
            <person name="Neiman D."/>
            <person name="Pearson M."/>
            <person name="Priest M."/>
            <person name="Roberts A."/>
            <person name="Saif S."/>
            <person name="Shea T."/>
            <person name="Sisk P."/>
            <person name="Sykes S."/>
            <person name="Wortman J."/>
            <person name="Nusbaum C."/>
            <person name="Birren B."/>
        </authorList>
    </citation>
    <scope>NUCLEOTIDE SEQUENCE [LARGE SCALE GENOMIC DNA]</scope>
    <source>
        <strain evidence="11">race PST-78</strain>
    </source>
</reference>
<dbReference type="NCBIfam" id="NF002621">
    <property type="entry name" value="PRK02287.1"/>
    <property type="match status" value="1"/>
</dbReference>
<dbReference type="GO" id="GO:0005737">
    <property type="term" value="C:cytoplasm"/>
    <property type="evidence" value="ECO:0007669"/>
    <property type="project" value="UniProtKB-SubCell"/>
</dbReference>
<comment type="caution">
    <text evidence="10">The sequence shown here is derived from an EMBL/GenBank/DDBJ whole genome shotgun (WGS) entry which is preliminary data.</text>
</comment>
<dbReference type="GO" id="GO:0106388">
    <property type="term" value="F:rRNA small subunit aminocarboxypropyltransferase activity"/>
    <property type="evidence" value="ECO:0007669"/>
    <property type="project" value="UniProtKB-EC"/>
</dbReference>
<dbReference type="STRING" id="1165861.A0A0L0VTB1"/>
<keyword evidence="1 6" id="KW-0963">Cytoplasm</keyword>
<evidence type="ECO:0000256" key="3">
    <source>
        <dbReference type="ARBA" id="ARBA00022552"/>
    </source>
</evidence>
<dbReference type="Pfam" id="PF04034">
    <property type="entry name" value="Ribo_biogen_C"/>
    <property type="match status" value="1"/>
</dbReference>
<comment type="similarity">
    <text evidence="6">Belongs to the TDD superfamily. TSR3 family.</text>
</comment>
<feature type="binding site" evidence="6">
    <location>
        <position position="161"/>
    </location>
    <ligand>
        <name>S-adenosyl-L-methionine</name>
        <dbReference type="ChEBI" id="CHEBI:59789"/>
    </ligand>
</feature>
<evidence type="ECO:0000256" key="5">
    <source>
        <dbReference type="ARBA" id="ARBA00022691"/>
    </source>
</evidence>
<dbReference type="InterPro" id="IPR007177">
    <property type="entry name" value="Tsr3_C"/>
</dbReference>
<evidence type="ECO:0000256" key="2">
    <source>
        <dbReference type="ARBA" id="ARBA00022517"/>
    </source>
</evidence>
<evidence type="ECO:0000256" key="1">
    <source>
        <dbReference type="ARBA" id="ARBA00022490"/>
    </source>
</evidence>
<dbReference type="Pfam" id="PF04068">
    <property type="entry name" value="Fer4_RLI"/>
    <property type="match status" value="1"/>
</dbReference>
<gene>
    <name evidence="6" type="primary">TSR3</name>
    <name evidence="10" type="ORF">PSTG_04396</name>
</gene>
<feature type="compositionally biased region" description="Basic residues" evidence="7">
    <location>
        <begin position="1"/>
        <end position="20"/>
    </location>
</feature>
<feature type="region of interest" description="Disordered" evidence="7">
    <location>
        <begin position="1"/>
        <end position="66"/>
    </location>
</feature>
<evidence type="ECO:0000259" key="9">
    <source>
        <dbReference type="Pfam" id="PF04068"/>
    </source>
</evidence>
<comment type="catalytic activity">
    <reaction evidence="6">
        <text>N(1)-methylpseudouridine(1191) in yeast 18S rRNA + S-adenosyl-L-methionine = N(1)-methyl-N(3)-[(3S)-3-amino-3-carboxypropyl]pseudouridine(1191) in yeast 18S rRNA + S-methyl-5'-thioadenosine + H(+)</text>
        <dbReference type="Rhea" id="RHEA:63300"/>
        <dbReference type="Rhea" id="RHEA-COMP:13852"/>
        <dbReference type="Rhea" id="RHEA-COMP:16309"/>
        <dbReference type="ChEBI" id="CHEBI:15378"/>
        <dbReference type="ChEBI" id="CHEBI:17509"/>
        <dbReference type="ChEBI" id="CHEBI:59789"/>
        <dbReference type="ChEBI" id="CHEBI:74890"/>
        <dbReference type="ChEBI" id="CHEBI:146234"/>
    </reaction>
</comment>
<dbReference type="GO" id="GO:0000455">
    <property type="term" value="P:enzyme-directed rRNA pseudouridine synthesis"/>
    <property type="evidence" value="ECO:0007669"/>
    <property type="project" value="UniProtKB-UniRule"/>
</dbReference>
<dbReference type="EC" id="2.5.1.157" evidence="6"/>
<name>A0A0L0VTB1_9BASI</name>
<comment type="catalytic activity">
    <reaction evidence="6">
        <text>an N(1)-methylpseudouridine in rRNA + S-adenosyl-L-methionine = N(1)-methyl-N(3)-[(3S)-3-amino-3-carboxypropyl]pseudouridine in rRNA + S-methyl-5'-thioadenosine + H(+)</text>
        <dbReference type="Rhea" id="RHEA:63296"/>
        <dbReference type="Rhea" id="RHEA-COMP:11634"/>
        <dbReference type="Rhea" id="RHEA-COMP:16310"/>
        <dbReference type="ChEBI" id="CHEBI:15378"/>
        <dbReference type="ChEBI" id="CHEBI:17509"/>
        <dbReference type="ChEBI" id="CHEBI:59789"/>
        <dbReference type="ChEBI" id="CHEBI:74890"/>
        <dbReference type="ChEBI" id="CHEBI:146234"/>
        <dbReference type="EC" id="2.5.1.157"/>
    </reaction>
</comment>
<feature type="domain" description="16S/18S rRNA aminocarboxypropyltransferase Tsr3 C-terminal" evidence="8">
    <location>
        <begin position="112"/>
        <end position="237"/>
    </location>
</feature>
<feature type="binding site" evidence="6">
    <location>
        <position position="138"/>
    </location>
    <ligand>
        <name>S-adenosyl-L-methionine</name>
        <dbReference type="ChEBI" id="CHEBI:59789"/>
    </ligand>
</feature>
<dbReference type="Proteomes" id="UP000054564">
    <property type="component" value="Unassembled WGS sequence"/>
</dbReference>
<dbReference type="InterPro" id="IPR022968">
    <property type="entry name" value="Tsr3-like"/>
</dbReference>
<dbReference type="EMBL" id="AJIL01000023">
    <property type="protein sequence ID" value="KNF02491.1"/>
    <property type="molecule type" value="Genomic_DNA"/>
</dbReference>
<dbReference type="HAMAP" id="MF_01116">
    <property type="entry name" value="TSR3"/>
    <property type="match status" value="1"/>
</dbReference>
<protein>
    <recommendedName>
        <fullName evidence="6">18S rRNA aminocarboxypropyltransferase</fullName>
        <ecNumber evidence="6">2.5.1.157</ecNumber>
    </recommendedName>
</protein>
<keyword evidence="11" id="KW-1185">Reference proteome</keyword>
<feature type="binding site" evidence="6">
    <location>
        <position position="176"/>
    </location>
    <ligand>
        <name>S-adenosyl-L-methionine</name>
        <dbReference type="ChEBI" id="CHEBI:59789"/>
    </ligand>
</feature>
<evidence type="ECO:0000313" key="11">
    <source>
        <dbReference type="Proteomes" id="UP000054564"/>
    </source>
</evidence>
<sequence>MPSNSHKNRGGKTCKPRRLGTSRPQKDISRYQSDGFNIDRPDSLVKTQQEIDDEEEKNSLDLSQQESSEVKIEFPVAMWDFDHCDPRKCTGKKLGRLGLMAELRVGQRFRGIVLSPEGTIPVSPSDKDQIEKYGIAVVECSWARLEEIPFQKIRSNGDRSLPYLTAANPVNYGKPYKLTCVEAVAGSLAIVGLQSQAELLLSKFGWGHAFWSLNQDLIQKYRVCQDSQAMQLVQEEILQTIEDEARERRRTPEDDDLLVPNPNHSNLIHQSASTSDSEESHSDPE</sequence>
<dbReference type="GO" id="GO:1904047">
    <property type="term" value="F:S-adenosyl-L-methionine binding"/>
    <property type="evidence" value="ECO:0007669"/>
    <property type="project" value="UniProtKB-UniRule"/>
</dbReference>
<dbReference type="PANTHER" id="PTHR20426">
    <property type="entry name" value="RIBOSOME BIOGENESIS PROTEIN TSR3 HOMOLOG"/>
    <property type="match status" value="1"/>
</dbReference>
<organism evidence="10 11">
    <name type="scientific">Puccinia striiformis f. sp. tritici PST-78</name>
    <dbReference type="NCBI Taxonomy" id="1165861"/>
    <lineage>
        <taxon>Eukaryota</taxon>
        <taxon>Fungi</taxon>
        <taxon>Dikarya</taxon>
        <taxon>Basidiomycota</taxon>
        <taxon>Pucciniomycotina</taxon>
        <taxon>Pucciniomycetes</taxon>
        <taxon>Pucciniales</taxon>
        <taxon>Pucciniaceae</taxon>
        <taxon>Puccinia</taxon>
    </lineage>
</organism>
<evidence type="ECO:0000256" key="6">
    <source>
        <dbReference type="HAMAP-Rule" id="MF_03146"/>
    </source>
</evidence>
<proteinExistence type="inferred from homology"/>
<keyword evidence="5 6" id="KW-0949">S-adenosyl-L-methionine</keyword>